<feature type="domain" description="Glucose-methanol-choline oxidoreductase N-terminal" evidence="7">
    <location>
        <begin position="312"/>
        <end position="326"/>
    </location>
</feature>
<dbReference type="InterPro" id="IPR000172">
    <property type="entry name" value="GMC_OxRdtase_N"/>
</dbReference>
<dbReference type="Gene3D" id="3.50.50.60">
    <property type="entry name" value="FAD/NAD(P)-binding domain"/>
    <property type="match status" value="1"/>
</dbReference>
<dbReference type="EMBL" id="CDMC01000019">
    <property type="protein sequence ID" value="CEL10586.1"/>
    <property type="molecule type" value="Genomic_DNA"/>
</dbReference>
<proteinExistence type="inferred from homology"/>
<feature type="chain" id="PRO_5006855735" description="Glucose-methanol-choline oxidoreductase N-terminal domain-containing protein" evidence="5">
    <location>
        <begin position="20"/>
        <end position="624"/>
    </location>
</feature>
<feature type="domain" description="Glucose-methanol-choline oxidoreductase N-terminal" evidence="6">
    <location>
        <begin position="120"/>
        <end position="143"/>
    </location>
</feature>
<evidence type="ECO:0000259" key="7">
    <source>
        <dbReference type="PROSITE" id="PS00624"/>
    </source>
</evidence>
<keyword evidence="4" id="KW-0285">Flavoprotein</keyword>
<organism evidence="8 9">
    <name type="scientific">Aspergillus calidoustus</name>
    <dbReference type="NCBI Taxonomy" id="454130"/>
    <lineage>
        <taxon>Eukaryota</taxon>
        <taxon>Fungi</taxon>
        <taxon>Dikarya</taxon>
        <taxon>Ascomycota</taxon>
        <taxon>Pezizomycotina</taxon>
        <taxon>Eurotiomycetes</taxon>
        <taxon>Eurotiomycetidae</taxon>
        <taxon>Eurotiales</taxon>
        <taxon>Aspergillaceae</taxon>
        <taxon>Aspergillus</taxon>
        <taxon>Aspergillus subgen. Nidulantes</taxon>
    </lineage>
</organism>
<dbReference type="STRING" id="454130.A0A0U5CI99"/>
<evidence type="ECO:0000259" key="6">
    <source>
        <dbReference type="PROSITE" id="PS00623"/>
    </source>
</evidence>
<comment type="cofactor">
    <cofactor evidence="3">
        <name>FAD</name>
        <dbReference type="ChEBI" id="CHEBI:57692"/>
    </cofactor>
</comment>
<evidence type="ECO:0000256" key="2">
    <source>
        <dbReference type="PIRSR" id="PIRSR000137-1"/>
    </source>
</evidence>
<dbReference type="Pfam" id="PF05199">
    <property type="entry name" value="GMC_oxred_C"/>
    <property type="match status" value="1"/>
</dbReference>
<evidence type="ECO:0000313" key="8">
    <source>
        <dbReference type="EMBL" id="CEL10586.1"/>
    </source>
</evidence>
<sequence length="624" mass="66190">MRSTWTACIARLILGIGLGSPVLAVSASHGKVLTSEAQLRSSYDYVIVGGGVSGLTVANRLSENPKNSILVIEAGDFDQDEDYIVIPGLAGGAIGTKYDWNLTYVPNPDAAGRAPSIPQGKAVGGSSLLNRMVFDRGSSADYDRWRALGNRGWGWKDLLPYFKKSETFTPPEDAIEAEWNATYDPSVHGSSGPIQSSYAPWIWPSTKHFISALTGLGIRIPKDAASGDAVGLYFSPHNQDPLTVSRSDARRGYWEAASHRPRLSLLAGRTVSRLITKQTPQGPTVTGVEFVSSKCKSPTVVKVSKEAILAAGAIHTPQLLQLSGIGDPAILSPLNISTVAKVPGVGRNLQDHVYVPVVFSFDFPLTSANLTSNATFAAESLDLYNTHKTGPYADATGDFLAFLSTDSFTSQRDTLHRLANAQDPSTYLDADTPASVKRGYAAQHKLLTAGLAATNQAQIEVLWADGTFVLGLQHPFSRGSVRPAAASSTDGNPLAAPLADSAFLRNPIDIAILIEAIKFARAVAHTPELTAFNPVELVPGADVSSDTDLEAYIRGAAESLFHPSGSCSVGKLENGGVVDTEFRVHGVRGLRVVDASVFPMLPAAHIQSSVYAVAEKAAEAIKSS</sequence>
<dbReference type="Gene3D" id="3.30.560.10">
    <property type="entry name" value="Glucose Oxidase, domain 3"/>
    <property type="match status" value="1"/>
</dbReference>
<evidence type="ECO:0000256" key="5">
    <source>
        <dbReference type="SAM" id="SignalP"/>
    </source>
</evidence>
<dbReference type="SUPFAM" id="SSF51905">
    <property type="entry name" value="FAD/NAD(P)-binding domain"/>
    <property type="match status" value="1"/>
</dbReference>
<dbReference type="SUPFAM" id="SSF54373">
    <property type="entry name" value="FAD-linked reductases, C-terminal domain"/>
    <property type="match status" value="1"/>
</dbReference>
<evidence type="ECO:0000256" key="4">
    <source>
        <dbReference type="RuleBase" id="RU003968"/>
    </source>
</evidence>
<accession>A0A0U5CI99</accession>
<dbReference type="InterPro" id="IPR012132">
    <property type="entry name" value="GMC_OxRdtase"/>
</dbReference>
<keyword evidence="3 4" id="KW-0274">FAD</keyword>
<feature type="active site" description="Proton donor" evidence="2">
    <location>
        <position position="562"/>
    </location>
</feature>
<comment type="similarity">
    <text evidence="1 4">Belongs to the GMC oxidoreductase family.</text>
</comment>
<evidence type="ECO:0000256" key="1">
    <source>
        <dbReference type="ARBA" id="ARBA00010790"/>
    </source>
</evidence>
<dbReference type="InterPro" id="IPR036188">
    <property type="entry name" value="FAD/NAD-bd_sf"/>
</dbReference>
<evidence type="ECO:0000256" key="3">
    <source>
        <dbReference type="PIRSR" id="PIRSR000137-2"/>
    </source>
</evidence>
<dbReference type="Proteomes" id="UP000054771">
    <property type="component" value="Unassembled WGS sequence"/>
</dbReference>
<dbReference type="PROSITE" id="PS00623">
    <property type="entry name" value="GMC_OXRED_1"/>
    <property type="match status" value="1"/>
</dbReference>
<keyword evidence="5" id="KW-0732">Signal</keyword>
<evidence type="ECO:0000313" key="9">
    <source>
        <dbReference type="Proteomes" id="UP000054771"/>
    </source>
</evidence>
<feature type="active site" description="Proton acceptor" evidence="2">
    <location>
        <position position="605"/>
    </location>
</feature>
<dbReference type="OrthoDB" id="269227at2759"/>
<dbReference type="OMA" id="TYSPFFW"/>
<dbReference type="PIRSF" id="PIRSF000137">
    <property type="entry name" value="Alcohol_oxidase"/>
    <property type="match status" value="1"/>
</dbReference>
<dbReference type="Pfam" id="PF00732">
    <property type="entry name" value="GMC_oxred_N"/>
    <property type="match status" value="1"/>
</dbReference>
<keyword evidence="9" id="KW-1185">Reference proteome</keyword>
<gene>
    <name evidence="8" type="ORF">ASPCAL13703</name>
</gene>
<dbReference type="GO" id="GO:0050660">
    <property type="term" value="F:flavin adenine dinucleotide binding"/>
    <property type="evidence" value="ECO:0007669"/>
    <property type="project" value="InterPro"/>
</dbReference>
<dbReference type="GO" id="GO:0016614">
    <property type="term" value="F:oxidoreductase activity, acting on CH-OH group of donors"/>
    <property type="evidence" value="ECO:0007669"/>
    <property type="project" value="InterPro"/>
</dbReference>
<dbReference type="PROSITE" id="PS00624">
    <property type="entry name" value="GMC_OXRED_2"/>
    <property type="match status" value="1"/>
</dbReference>
<dbReference type="GO" id="GO:0044550">
    <property type="term" value="P:secondary metabolite biosynthetic process"/>
    <property type="evidence" value="ECO:0007669"/>
    <property type="project" value="TreeGrafter"/>
</dbReference>
<feature type="binding site" evidence="3">
    <location>
        <begin position="130"/>
        <end position="133"/>
    </location>
    <ligand>
        <name>FAD</name>
        <dbReference type="ChEBI" id="CHEBI:57692"/>
    </ligand>
</feature>
<feature type="binding site" evidence="3">
    <location>
        <position position="271"/>
    </location>
    <ligand>
        <name>FAD</name>
        <dbReference type="ChEBI" id="CHEBI:57692"/>
    </ligand>
</feature>
<dbReference type="InterPro" id="IPR007867">
    <property type="entry name" value="GMC_OxRtase_C"/>
</dbReference>
<name>A0A0U5CI99_ASPCI</name>
<feature type="signal peptide" evidence="5">
    <location>
        <begin position="1"/>
        <end position="19"/>
    </location>
</feature>
<dbReference type="AlphaFoldDB" id="A0A0U5CI99"/>
<reference evidence="9" key="1">
    <citation type="journal article" date="2016" name="Genome Announc.">
        <title>Draft genome sequences of fungus Aspergillus calidoustus.</title>
        <authorList>
            <person name="Horn F."/>
            <person name="Linde J."/>
            <person name="Mattern D.J."/>
            <person name="Walther G."/>
            <person name="Guthke R."/>
            <person name="Scherlach K."/>
            <person name="Martin K."/>
            <person name="Brakhage A.A."/>
            <person name="Petzke L."/>
            <person name="Valiante V."/>
        </authorList>
    </citation>
    <scope>NUCLEOTIDE SEQUENCE [LARGE SCALE GENOMIC DNA]</scope>
    <source>
        <strain evidence="9">SF006504</strain>
    </source>
</reference>
<dbReference type="PANTHER" id="PTHR11552">
    <property type="entry name" value="GLUCOSE-METHANOL-CHOLINE GMC OXIDOREDUCTASE"/>
    <property type="match status" value="1"/>
</dbReference>
<protein>
    <recommendedName>
        <fullName evidence="6 7">Glucose-methanol-choline oxidoreductase N-terminal domain-containing protein</fullName>
    </recommendedName>
</protein>
<dbReference type="PANTHER" id="PTHR11552:SF115">
    <property type="entry name" value="DEHYDROGENASE XPTC-RELATED"/>
    <property type="match status" value="1"/>
</dbReference>